<gene>
    <name evidence="1" type="ORF">ACFYXI_06300</name>
</gene>
<dbReference type="RefSeq" id="WP_387409197.1">
    <property type="nucleotide sequence ID" value="NZ_JBIASD010000003.1"/>
</dbReference>
<name>A0ABW6SMX8_9ACTN</name>
<evidence type="ECO:0000313" key="2">
    <source>
        <dbReference type="Proteomes" id="UP001602013"/>
    </source>
</evidence>
<sequence length="57" mass="6396">MKTAAEKQTGVASDIRDLREVPLSLVRETEIDRVVRRLVPDSRDIERVSVAAFNSSI</sequence>
<reference evidence="1 2" key="1">
    <citation type="submission" date="2024-10" db="EMBL/GenBank/DDBJ databases">
        <title>The Natural Products Discovery Center: Release of the First 8490 Sequenced Strains for Exploring Actinobacteria Biosynthetic Diversity.</title>
        <authorList>
            <person name="Kalkreuter E."/>
            <person name="Kautsar S.A."/>
            <person name="Yang D."/>
            <person name="Bader C.D."/>
            <person name="Teijaro C.N."/>
            <person name="Fluegel L."/>
            <person name="Davis C.M."/>
            <person name="Simpson J.R."/>
            <person name="Lauterbach L."/>
            <person name="Steele A.D."/>
            <person name="Gui C."/>
            <person name="Meng S."/>
            <person name="Li G."/>
            <person name="Viehrig K."/>
            <person name="Ye F."/>
            <person name="Su P."/>
            <person name="Kiefer A.F."/>
            <person name="Nichols A."/>
            <person name="Cepeda A.J."/>
            <person name="Yan W."/>
            <person name="Fan B."/>
            <person name="Jiang Y."/>
            <person name="Adhikari A."/>
            <person name="Zheng C.-J."/>
            <person name="Schuster L."/>
            <person name="Cowan T.M."/>
            <person name="Smanski M.J."/>
            <person name="Chevrette M.G."/>
            <person name="De Carvalho L.P.S."/>
            <person name="Shen B."/>
        </authorList>
    </citation>
    <scope>NUCLEOTIDE SEQUENCE [LARGE SCALE GENOMIC DNA]</scope>
    <source>
        <strain evidence="1 2">NPDC002173</strain>
    </source>
</reference>
<dbReference type="Proteomes" id="UP001602013">
    <property type="component" value="Unassembled WGS sequence"/>
</dbReference>
<organism evidence="1 2">
    <name type="scientific">Microtetraspora malaysiensis</name>
    <dbReference type="NCBI Taxonomy" id="161358"/>
    <lineage>
        <taxon>Bacteria</taxon>
        <taxon>Bacillati</taxon>
        <taxon>Actinomycetota</taxon>
        <taxon>Actinomycetes</taxon>
        <taxon>Streptosporangiales</taxon>
        <taxon>Streptosporangiaceae</taxon>
        <taxon>Microtetraspora</taxon>
    </lineage>
</organism>
<proteinExistence type="predicted"/>
<evidence type="ECO:0008006" key="3">
    <source>
        <dbReference type="Google" id="ProtNLM"/>
    </source>
</evidence>
<evidence type="ECO:0000313" key="1">
    <source>
        <dbReference type="EMBL" id="MFF3665188.1"/>
    </source>
</evidence>
<accession>A0ABW6SMX8</accession>
<keyword evidence="2" id="KW-1185">Reference proteome</keyword>
<protein>
    <recommendedName>
        <fullName evidence="3">FXSXX-COOH protein</fullName>
    </recommendedName>
</protein>
<dbReference type="EMBL" id="JBIASD010000003">
    <property type="protein sequence ID" value="MFF3665188.1"/>
    <property type="molecule type" value="Genomic_DNA"/>
</dbReference>
<comment type="caution">
    <text evidence="1">The sequence shown here is derived from an EMBL/GenBank/DDBJ whole genome shotgun (WGS) entry which is preliminary data.</text>
</comment>